<protein>
    <submittedName>
        <fullName evidence="1">Uncharacterized protein</fullName>
    </submittedName>
</protein>
<accession>A0A8X6F7V3</accession>
<reference evidence="1" key="1">
    <citation type="submission" date="2020-07" db="EMBL/GenBank/DDBJ databases">
        <title>Multicomponent nature underlies the extraordinary mechanical properties of spider dragline silk.</title>
        <authorList>
            <person name="Kono N."/>
            <person name="Nakamura H."/>
            <person name="Mori M."/>
            <person name="Yoshida Y."/>
            <person name="Ohtoshi R."/>
            <person name="Malay A.D."/>
            <person name="Moran D.A.P."/>
            <person name="Tomita M."/>
            <person name="Numata K."/>
            <person name="Arakawa K."/>
        </authorList>
    </citation>
    <scope>NUCLEOTIDE SEQUENCE</scope>
</reference>
<comment type="caution">
    <text evidence="1">The sequence shown here is derived from an EMBL/GenBank/DDBJ whole genome shotgun (WGS) entry which is preliminary data.</text>
</comment>
<keyword evidence="2" id="KW-1185">Reference proteome</keyword>
<proteinExistence type="predicted"/>
<evidence type="ECO:0000313" key="1">
    <source>
        <dbReference type="EMBL" id="GFQ72787.1"/>
    </source>
</evidence>
<name>A0A8X6F7V3_TRICU</name>
<organism evidence="1 2">
    <name type="scientific">Trichonephila clavata</name>
    <name type="common">Joro spider</name>
    <name type="synonym">Nephila clavata</name>
    <dbReference type="NCBI Taxonomy" id="2740835"/>
    <lineage>
        <taxon>Eukaryota</taxon>
        <taxon>Metazoa</taxon>
        <taxon>Ecdysozoa</taxon>
        <taxon>Arthropoda</taxon>
        <taxon>Chelicerata</taxon>
        <taxon>Arachnida</taxon>
        <taxon>Araneae</taxon>
        <taxon>Araneomorphae</taxon>
        <taxon>Entelegynae</taxon>
        <taxon>Araneoidea</taxon>
        <taxon>Nephilidae</taxon>
        <taxon>Trichonephila</taxon>
    </lineage>
</organism>
<dbReference type="Proteomes" id="UP000887116">
    <property type="component" value="Unassembled WGS sequence"/>
</dbReference>
<gene>
    <name evidence="1" type="ORF">TNCT_608201</name>
</gene>
<dbReference type="EMBL" id="BMAO01001360">
    <property type="protein sequence ID" value="GFQ72787.1"/>
    <property type="molecule type" value="Genomic_DNA"/>
</dbReference>
<evidence type="ECO:0000313" key="2">
    <source>
        <dbReference type="Proteomes" id="UP000887116"/>
    </source>
</evidence>
<dbReference type="AlphaFoldDB" id="A0A8X6F7V3"/>
<sequence length="113" mass="13115">MVGDDFKVTVKGLSYPWWNLMNGINNVFEVFVSYVQSLILMLLRYNGLLWTGIRGHLGGDHRTYRGSLHSSNARRISFCHVSDEGAFIIITRMHRNEGRFFAQKRRKYSVTSD</sequence>